<sequence length="894" mass="100890">MASTAALEHVLRKISAAIEQQEVLRADARITSLYEALTSFKAQVEMLQIPDLGVETSEEMAWRRAVFHLACFAEDFVDFSTCPIDDLRVDRVGKRKFREWILKAPSAVHQRITALSQAQPGYAPRSESSGPTAGCYDPCLPVPTVDSELLGVREAREKLGSFLLDGDMHLKAVSLVGFTGIGKTSLAMELYRKSEAEFECRATASVSRNPDMKQLLQHILSQVRPEAPQCSDAAPQLQQLIKEIREHLQDKRYLVLIDDVWECLTEIESALPKNNCCSRIIMTTPIKKLAELGPCGCGVTVYEMEPLGVADLENLLSRETGCRKCLNEASDLSHGVPLAAVAMARLVKERNHGENYGRQTAAPEIQRRISVSYIDLDPCHRTHMILLCMFPSNFRIESKLLVQLWKAEGYADSVSRGEDILKELIGRNVILPVNREDISQVEAWKVHYSMLEFILLHSAGDNFLITSSSKRWTAPAEKVRRLALDSNYPQSEFRNWFGKLDLSFTSSLFIFWEANRVPLNQFRHLRVLNIIGWKHLKDNDLNHICHMFLLRYLSLRNTKISNIPPIISNLCYLETLDLRKTRVTELPSQVGQLPELSDLLVGSDQDPSANARVKIPTGFRYFGSLRTLETIHLSDAWLLLDSLPHLTEIAIMCPFRESRYSQEKLCRSLKQCCGLKSLTFYGGLGCSMDFLHSLHDPPCDITKLWVTGRLVRIPRWIATLKNLVHLQIRVCQLCPGDLQNLGELQRLEHLLLGLDFLPEQEMVVTGFPTLERFSVDCRVPWLNFEPGVMPKLTELELKFREGPGNQQHSVPSGINHLVNLKRVAIYYSYGCVSSPSVQATVEAMVVAVHDHPRPVKLFINGSRCSDINGDQAVIRELSTQNYTSSRHTEPSSSP</sequence>
<reference evidence="1" key="2">
    <citation type="submission" date="2025-09" db="UniProtKB">
        <authorList>
            <consortium name="EnsemblPlants"/>
        </authorList>
    </citation>
    <scope>IDENTIFICATION</scope>
</reference>
<dbReference type="Proteomes" id="UP001732700">
    <property type="component" value="Chromosome 1A"/>
</dbReference>
<keyword evidence="2" id="KW-1185">Reference proteome</keyword>
<dbReference type="EnsemblPlants" id="AVESA.00010b.r2.1AG0001520.1">
    <property type="protein sequence ID" value="AVESA.00010b.r2.1AG0001520.1.CDS"/>
    <property type="gene ID" value="AVESA.00010b.r2.1AG0001520"/>
</dbReference>
<reference evidence="1" key="1">
    <citation type="submission" date="2021-05" db="EMBL/GenBank/DDBJ databases">
        <authorList>
            <person name="Scholz U."/>
            <person name="Mascher M."/>
            <person name="Fiebig A."/>
        </authorList>
    </citation>
    <scope>NUCLEOTIDE SEQUENCE [LARGE SCALE GENOMIC DNA]</scope>
</reference>
<proteinExistence type="predicted"/>
<name>A0ACD5T6P5_AVESA</name>
<organism evidence="1 2">
    <name type="scientific">Avena sativa</name>
    <name type="common">Oat</name>
    <dbReference type="NCBI Taxonomy" id="4498"/>
    <lineage>
        <taxon>Eukaryota</taxon>
        <taxon>Viridiplantae</taxon>
        <taxon>Streptophyta</taxon>
        <taxon>Embryophyta</taxon>
        <taxon>Tracheophyta</taxon>
        <taxon>Spermatophyta</taxon>
        <taxon>Magnoliopsida</taxon>
        <taxon>Liliopsida</taxon>
        <taxon>Poales</taxon>
        <taxon>Poaceae</taxon>
        <taxon>BOP clade</taxon>
        <taxon>Pooideae</taxon>
        <taxon>Poodae</taxon>
        <taxon>Poeae</taxon>
        <taxon>Poeae Chloroplast Group 1 (Aveneae type)</taxon>
        <taxon>Aveninae</taxon>
        <taxon>Avena</taxon>
    </lineage>
</organism>
<evidence type="ECO:0000313" key="2">
    <source>
        <dbReference type="Proteomes" id="UP001732700"/>
    </source>
</evidence>
<evidence type="ECO:0000313" key="1">
    <source>
        <dbReference type="EnsemblPlants" id="AVESA.00010b.r2.1AG0001520.1.CDS"/>
    </source>
</evidence>
<accession>A0ACD5T6P5</accession>
<protein>
    <submittedName>
        <fullName evidence="1">Uncharacterized protein</fullName>
    </submittedName>
</protein>